<name>A0AAV9VB84_9PEZI</name>
<dbReference type="AlphaFoldDB" id="A0AAV9VB84"/>
<dbReference type="EMBL" id="JAVHNQ010000001">
    <property type="protein sequence ID" value="KAK6359225.1"/>
    <property type="molecule type" value="Genomic_DNA"/>
</dbReference>
<comment type="caution">
    <text evidence="2">The sequence shown here is derived from an EMBL/GenBank/DDBJ whole genome shotgun (WGS) entry which is preliminary data.</text>
</comment>
<evidence type="ECO:0000313" key="3">
    <source>
        <dbReference type="Proteomes" id="UP001375240"/>
    </source>
</evidence>
<reference evidence="2 3" key="1">
    <citation type="submission" date="2019-10" db="EMBL/GenBank/DDBJ databases">
        <authorList>
            <person name="Palmer J.M."/>
        </authorList>
    </citation>
    <scope>NUCLEOTIDE SEQUENCE [LARGE SCALE GENOMIC DNA]</scope>
    <source>
        <strain evidence="2 3">TWF696</strain>
    </source>
</reference>
<evidence type="ECO:0000313" key="2">
    <source>
        <dbReference type="EMBL" id="KAK6359225.1"/>
    </source>
</evidence>
<feature type="region of interest" description="Disordered" evidence="1">
    <location>
        <begin position="109"/>
        <end position="146"/>
    </location>
</feature>
<protein>
    <submittedName>
        <fullName evidence="2">Uncharacterized protein</fullName>
    </submittedName>
</protein>
<feature type="compositionally biased region" description="Acidic residues" evidence="1">
    <location>
        <begin position="126"/>
        <end position="135"/>
    </location>
</feature>
<dbReference type="Proteomes" id="UP001375240">
    <property type="component" value="Unassembled WGS sequence"/>
</dbReference>
<proteinExistence type="predicted"/>
<gene>
    <name evidence="2" type="ORF">TWF696_000389</name>
</gene>
<evidence type="ECO:0000256" key="1">
    <source>
        <dbReference type="SAM" id="MobiDB-lite"/>
    </source>
</evidence>
<accession>A0AAV9VB84</accession>
<organism evidence="2 3">
    <name type="scientific">Orbilia brochopaga</name>
    <dbReference type="NCBI Taxonomy" id="3140254"/>
    <lineage>
        <taxon>Eukaryota</taxon>
        <taxon>Fungi</taxon>
        <taxon>Dikarya</taxon>
        <taxon>Ascomycota</taxon>
        <taxon>Pezizomycotina</taxon>
        <taxon>Orbiliomycetes</taxon>
        <taxon>Orbiliales</taxon>
        <taxon>Orbiliaceae</taxon>
        <taxon>Orbilia</taxon>
    </lineage>
</organism>
<keyword evidence="3" id="KW-1185">Reference proteome</keyword>
<sequence length="146" mass="16217">MQNTFILVPSSNVAPLHGLTGLSGSEDMRPIHLHRHTITENEPKILLDSGLKKRLRKIGRKVGIMEKRHKYTMYALDENPVLQVLTGGGRSSRKGSTTGSNRYLLTLDMDGQSTHGDEPTVHVPMTEDELREDDEAARVSRASMQG</sequence>